<evidence type="ECO:0000256" key="1">
    <source>
        <dbReference type="ARBA" id="ARBA00004123"/>
    </source>
</evidence>
<dbReference type="InterPro" id="IPR003347">
    <property type="entry name" value="JmjC_dom"/>
</dbReference>
<dbReference type="InterPro" id="IPR003349">
    <property type="entry name" value="JmjN"/>
</dbReference>
<dbReference type="PANTHER" id="PTHR10694">
    <property type="entry name" value="LYSINE-SPECIFIC DEMETHYLASE"/>
    <property type="match status" value="1"/>
</dbReference>
<dbReference type="GO" id="GO:0006355">
    <property type="term" value="P:regulation of DNA-templated transcription"/>
    <property type="evidence" value="ECO:0007669"/>
    <property type="project" value="TreeGrafter"/>
</dbReference>
<evidence type="ECO:0000259" key="7">
    <source>
        <dbReference type="PROSITE" id="PS51183"/>
    </source>
</evidence>
<keyword evidence="5" id="KW-0408">Iron</keyword>
<dbReference type="SMART" id="SM00545">
    <property type="entry name" value="JmjN"/>
    <property type="match status" value="1"/>
</dbReference>
<protein>
    <submittedName>
        <fullName evidence="9">Related to Histone demethylase JHD2</fullName>
    </submittedName>
</protein>
<dbReference type="GO" id="GO:0008270">
    <property type="term" value="F:zinc ion binding"/>
    <property type="evidence" value="ECO:0007669"/>
    <property type="project" value="UniProtKB-KW"/>
</dbReference>
<dbReference type="PROSITE" id="PS51183">
    <property type="entry name" value="JMJN"/>
    <property type="match status" value="1"/>
</dbReference>
<evidence type="ECO:0000256" key="2">
    <source>
        <dbReference type="ARBA" id="ARBA00022723"/>
    </source>
</evidence>
<evidence type="ECO:0000256" key="6">
    <source>
        <dbReference type="ARBA" id="ARBA00023242"/>
    </source>
</evidence>
<evidence type="ECO:0000256" key="4">
    <source>
        <dbReference type="ARBA" id="ARBA00022833"/>
    </source>
</evidence>
<dbReference type="InterPro" id="IPR001965">
    <property type="entry name" value="Znf_PHD"/>
</dbReference>
<evidence type="ECO:0000256" key="3">
    <source>
        <dbReference type="ARBA" id="ARBA00022771"/>
    </source>
</evidence>
<reference evidence="10" key="1">
    <citation type="submission" date="2018-06" db="EMBL/GenBank/DDBJ databases">
        <authorList>
            <person name="Guldener U."/>
        </authorList>
    </citation>
    <scope>NUCLEOTIDE SEQUENCE [LARGE SCALE GENOMIC DNA]</scope>
    <source>
        <strain evidence="10">UTAD17</strain>
    </source>
</reference>
<keyword evidence="9" id="KW-0489">Methyltransferase</keyword>
<keyword evidence="10" id="KW-1185">Reference proteome</keyword>
<dbReference type="Pfam" id="PF02375">
    <property type="entry name" value="JmjN"/>
    <property type="match status" value="1"/>
</dbReference>
<organism evidence="9 10">
    <name type="scientific">Saccharomycodes ludwigii</name>
    <dbReference type="NCBI Taxonomy" id="36035"/>
    <lineage>
        <taxon>Eukaryota</taxon>
        <taxon>Fungi</taxon>
        <taxon>Dikarya</taxon>
        <taxon>Ascomycota</taxon>
        <taxon>Saccharomycotina</taxon>
        <taxon>Saccharomycetes</taxon>
        <taxon>Saccharomycodales</taxon>
        <taxon>Saccharomycodaceae</taxon>
        <taxon>Saccharomycodes</taxon>
    </lineage>
</organism>
<dbReference type="Gene3D" id="2.60.120.650">
    <property type="entry name" value="Cupin"/>
    <property type="match status" value="2"/>
</dbReference>
<sequence>MKSNDYSHVLEEIPTFRPTTEEFNDPIQYLSTPNVLRNGIRYGMIKLIPPDSFVKPDIKKSIDINKFKFKIRLQKLSELHILNRCRLFLSHQLTNFEKMNSHDACTTAVKPSVWIDDQEVYLYDLFIEIIKYYGSDSPNNTTNTKTDGNYIKVGSGANKNKRMKLENHDDSIVVNIPNPKKFNHSSDSSAMWNHMVKKFNLDRVPDGKVQLKSVFNSKLLKYFQFLYDKKDCDFMKNIHEHSNGYSVLQDQPKKDEIPDNIKCSICEGHISIGKLSSSFRECSVCNSIYHLNCVDRTNRIQQNRKKNVSNGNDRSNNKDWVCLNCLIGNGHYGFKEETKSYKLNEFKAQLCSNETVKNISIKDLEKAFWNNVCDINSDLIVYYGADIHNEISGTISGFESATQHPMNLLNLPNAKGSLLPLLGRKISGMTVPWIYIGSRYSTFCWHLEDQYTLSANYQFEGASKVWYSIPPGSSDSFDKFMLNLSPDLFLKQPDLLHQLVTLVSPYDPKFINSKIKCFKAIQNPGEYIITFPKCYHAGFNCGYNFNEAVNFTLNSWLPYGIEALIKYKLSNKSCVFDMWELMLKILDEMFVSKSATEKGKVNIEADEFLARTCHSNLLNFVNGQEKIYYDITQLLKDEGFYMLDSGQISMDQENGSHDEDEFDVLCDRCNTICSIAFVVRGSKKLIKTTSQLIERQKSFKHLRVYCLDDYIKIIRDTEEFANIHGNCGGNDYSTDSNDYGYNIDPTDTLYYLKEFKDIRQLLKLSEHHIDRM</sequence>
<keyword evidence="9" id="KW-0808">Transferase</keyword>
<evidence type="ECO:0000259" key="8">
    <source>
        <dbReference type="PROSITE" id="PS51184"/>
    </source>
</evidence>
<dbReference type="Pfam" id="PF02373">
    <property type="entry name" value="JmjC"/>
    <property type="match status" value="1"/>
</dbReference>
<keyword evidence="4" id="KW-0862">Zinc</keyword>
<gene>
    <name evidence="9" type="ORF">SCODWIG_01466</name>
</gene>
<evidence type="ECO:0000313" key="9">
    <source>
        <dbReference type="EMBL" id="SSD59705.1"/>
    </source>
</evidence>
<dbReference type="SMART" id="SM00249">
    <property type="entry name" value="PHD"/>
    <property type="match status" value="1"/>
</dbReference>
<dbReference type="GO" id="GO:0000785">
    <property type="term" value="C:chromatin"/>
    <property type="evidence" value="ECO:0007669"/>
    <property type="project" value="TreeGrafter"/>
</dbReference>
<proteinExistence type="predicted"/>
<dbReference type="EMBL" id="UFAJ01000189">
    <property type="protein sequence ID" value="SSD59705.1"/>
    <property type="molecule type" value="Genomic_DNA"/>
</dbReference>
<name>A0A376B4T4_9ASCO</name>
<dbReference type="GO" id="GO:0005634">
    <property type="term" value="C:nucleus"/>
    <property type="evidence" value="ECO:0007669"/>
    <property type="project" value="UniProtKB-SubCell"/>
</dbReference>
<dbReference type="GO" id="GO:0008168">
    <property type="term" value="F:methyltransferase activity"/>
    <property type="evidence" value="ECO:0007669"/>
    <property type="project" value="UniProtKB-KW"/>
</dbReference>
<dbReference type="PROSITE" id="PS51184">
    <property type="entry name" value="JMJC"/>
    <property type="match status" value="1"/>
</dbReference>
<dbReference type="SMART" id="SM00558">
    <property type="entry name" value="JmjC"/>
    <property type="match status" value="1"/>
</dbReference>
<dbReference type="SUPFAM" id="SSF57903">
    <property type="entry name" value="FYVE/PHD zinc finger"/>
    <property type="match status" value="1"/>
</dbReference>
<evidence type="ECO:0000313" key="10">
    <source>
        <dbReference type="Proteomes" id="UP000262825"/>
    </source>
</evidence>
<dbReference type="VEuPathDB" id="FungiDB:SCODWIG_01466"/>
<dbReference type="Proteomes" id="UP000262825">
    <property type="component" value="Unassembled WGS sequence"/>
</dbReference>
<dbReference type="SUPFAM" id="SSF51197">
    <property type="entry name" value="Clavaminate synthase-like"/>
    <property type="match status" value="1"/>
</dbReference>
<feature type="domain" description="JmjN" evidence="7">
    <location>
        <begin position="13"/>
        <end position="56"/>
    </location>
</feature>
<keyword evidence="3" id="KW-0863">Zinc-finger</keyword>
<dbReference type="InterPro" id="IPR011011">
    <property type="entry name" value="Znf_FYVE_PHD"/>
</dbReference>
<keyword evidence="6" id="KW-0539">Nucleus</keyword>
<accession>A0A376B4T4</accession>
<dbReference type="GO" id="GO:0032259">
    <property type="term" value="P:methylation"/>
    <property type="evidence" value="ECO:0007669"/>
    <property type="project" value="UniProtKB-KW"/>
</dbReference>
<dbReference type="AlphaFoldDB" id="A0A376B4T4"/>
<evidence type="ECO:0000256" key="5">
    <source>
        <dbReference type="ARBA" id="ARBA00023004"/>
    </source>
</evidence>
<dbReference type="PANTHER" id="PTHR10694:SF33">
    <property type="entry name" value="LYSINE-SPECIFIC DEMETHYLASE 5"/>
    <property type="match status" value="1"/>
</dbReference>
<keyword evidence="2" id="KW-0479">Metal-binding</keyword>
<comment type="subcellular location">
    <subcellularLocation>
        <location evidence="1">Nucleus</location>
    </subcellularLocation>
</comment>
<dbReference type="GO" id="GO:0034647">
    <property type="term" value="F:histone H3K4me/H3K4me2/H3K4me3 demethylase activity"/>
    <property type="evidence" value="ECO:0007669"/>
    <property type="project" value="TreeGrafter"/>
</dbReference>
<feature type="domain" description="JmjC" evidence="8">
    <location>
        <begin position="400"/>
        <end position="568"/>
    </location>
</feature>